<keyword evidence="2" id="KW-1185">Reference proteome</keyword>
<evidence type="ECO:0000313" key="1">
    <source>
        <dbReference type="EMBL" id="OCH93471.1"/>
    </source>
</evidence>
<dbReference type="EMBL" id="KV722354">
    <property type="protein sequence ID" value="OCH93471.1"/>
    <property type="molecule type" value="Genomic_DNA"/>
</dbReference>
<reference evidence="1 2" key="1">
    <citation type="submission" date="2016-07" db="EMBL/GenBank/DDBJ databases">
        <title>Draft genome of the white-rot fungus Obba rivulosa 3A-2.</title>
        <authorList>
            <consortium name="DOE Joint Genome Institute"/>
            <person name="Miettinen O."/>
            <person name="Riley R."/>
            <person name="Acob R."/>
            <person name="Barry K."/>
            <person name="Cullen D."/>
            <person name="De Vries R."/>
            <person name="Hainaut M."/>
            <person name="Hatakka A."/>
            <person name="Henrissat B."/>
            <person name="Hilden K."/>
            <person name="Kuo R."/>
            <person name="Labutti K."/>
            <person name="Lipzen A."/>
            <person name="Makela M.R."/>
            <person name="Sandor L."/>
            <person name="Spatafora J.W."/>
            <person name="Grigoriev I.V."/>
            <person name="Hibbett D.S."/>
        </authorList>
    </citation>
    <scope>NUCLEOTIDE SEQUENCE [LARGE SCALE GENOMIC DNA]</scope>
    <source>
        <strain evidence="1 2">3A-2</strain>
    </source>
</reference>
<dbReference type="Proteomes" id="UP000250043">
    <property type="component" value="Unassembled WGS sequence"/>
</dbReference>
<dbReference type="AlphaFoldDB" id="A0A8E2J2T4"/>
<gene>
    <name evidence="1" type="ORF">OBBRIDRAFT_832573</name>
</gene>
<accession>A0A8E2J2T4</accession>
<proteinExistence type="predicted"/>
<protein>
    <submittedName>
        <fullName evidence="1">Uncharacterized protein</fullName>
    </submittedName>
</protein>
<sequence length="166" mass="19301">MILHHIEVYEGLPAAQTFDTRGIVIEILIWSLKSGKLHHWFHEDCQSFLFLSDHYILFALAEDEEDEDETKSDPPDLLAFKIDREHTALSPATLNMCWTLSRFADGMTRMRFHTQERDPLSSPSPQKVTDMPRMLEWIECSMGSLLVEAKLNHSYEVSGTKFMEIW</sequence>
<evidence type="ECO:0000313" key="2">
    <source>
        <dbReference type="Proteomes" id="UP000250043"/>
    </source>
</evidence>
<organism evidence="1 2">
    <name type="scientific">Obba rivulosa</name>
    <dbReference type="NCBI Taxonomy" id="1052685"/>
    <lineage>
        <taxon>Eukaryota</taxon>
        <taxon>Fungi</taxon>
        <taxon>Dikarya</taxon>
        <taxon>Basidiomycota</taxon>
        <taxon>Agaricomycotina</taxon>
        <taxon>Agaricomycetes</taxon>
        <taxon>Polyporales</taxon>
        <taxon>Gelatoporiaceae</taxon>
        <taxon>Obba</taxon>
    </lineage>
</organism>
<name>A0A8E2J2T4_9APHY</name>